<comment type="caution">
    <text evidence="5">The sequence shown here is derived from an EMBL/GenBank/DDBJ whole genome shotgun (WGS) entry which is preliminary data.</text>
</comment>
<dbReference type="InterPro" id="IPR015590">
    <property type="entry name" value="Aldehyde_DH_dom"/>
</dbReference>
<evidence type="ECO:0000313" key="6">
    <source>
        <dbReference type="Proteomes" id="UP001571476"/>
    </source>
</evidence>
<comment type="similarity">
    <text evidence="3">Belongs to the aldehyde dehydrogenase family.</text>
</comment>
<feature type="active site" evidence="2">
    <location>
        <position position="265"/>
    </location>
</feature>
<dbReference type="Pfam" id="PF00171">
    <property type="entry name" value="Aldedh"/>
    <property type="match status" value="1"/>
</dbReference>
<reference evidence="5 6" key="1">
    <citation type="submission" date="2024-08" db="EMBL/GenBank/DDBJ databases">
        <title>Genome sequence of Streptomyces aureus CACIA-1.46HGO.</title>
        <authorList>
            <person name="Evangelista-Martinez Z."/>
        </authorList>
    </citation>
    <scope>NUCLEOTIDE SEQUENCE [LARGE SCALE GENOMIC DNA]</scope>
    <source>
        <strain evidence="5 6">CACIA-1.46HGO</strain>
    </source>
</reference>
<protein>
    <submittedName>
        <fullName evidence="5">Aldehyde dehydrogenase family protein</fullName>
    </submittedName>
</protein>
<dbReference type="InterPro" id="IPR029510">
    <property type="entry name" value="Ald_DH_CS_GLU"/>
</dbReference>
<dbReference type="Gene3D" id="3.40.605.10">
    <property type="entry name" value="Aldehyde Dehydrogenase, Chain A, domain 1"/>
    <property type="match status" value="1"/>
</dbReference>
<dbReference type="SUPFAM" id="SSF53720">
    <property type="entry name" value="ALDH-like"/>
    <property type="match status" value="1"/>
</dbReference>
<sequence>MHIEIAAAPVPEFIAGPAARPMLIDGAWTDAQSGETFETTNPATGTALASVASGGAPDVDRAVAAARRAFEDGAWTDLNPHERTMVLLRIADAIDAHAEELATLESLDGGIPITVTRGMVADAAKTFRYYAGWPTKMTGTVNPVDASVHCYTVREPVGVCAGIIPWNGPITMAAWKIAPALACGNTVILKPAEQTPLTALRLAEIITQTGLPRGVLNVVTGFGHTAGAAIAAHPGVDKVSFTGSTATGKAILQASQGNLKRVTLELGGKSPHIIMPDADIPAAARAAAAGFAMLTGQVCVAGTRILVHEAVHDEFAEELAKALAQFQVGDPFAEDTLLGPVVSAAQFERVKSYLAIGRSEGADVAIGGGEYDGPGYFVQPTVFTGVDNSMRLAREEIFGPVAALITFRDVDEAVRIANDTDYGLAAAVATSNVSTAHSLARRLRAGVVWVNTYSELDLTFPFGGFKQSGIGRELGENSLDNFTELKSVFIRL</sequence>
<dbReference type="EMBL" id="JBGOSP010000032">
    <property type="protein sequence ID" value="MFA3842048.1"/>
    <property type="molecule type" value="Genomic_DNA"/>
</dbReference>
<dbReference type="PROSITE" id="PS00070">
    <property type="entry name" value="ALDEHYDE_DEHYDR_CYS"/>
    <property type="match status" value="1"/>
</dbReference>
<dbReference type="InterPro" id="IPR016162">
    <property type="entry name" value="Ald_DH_N"/>
</dbReference>
<dbReference type="Proteomes" id="UP001571476">
    <property type="component" value="Unassembled WGS sequence"/>
</dbReference>
<evidence type="ECO:0000256" key="3">
    <source>
        <dbReference type="RuleBase" id="RU003345"/>
    </source>
</evidence>
<name>A0ABV4SX68_9ACTN</name>
<accession>A0ABV4SX68</accession>
<dbReference type="PROSITE" id="PS00687">
    <property type="entry name" value="ALDEHYDE_DEHYDR_GLU"/>
    <property type="match status" value="1"/>
</dbReference>
<keyword evidence="1 3" id="KW-0560">Oxidoreductase</keyword>
<evidence type="ECO:0000256" key="2">
    <source>
        <dbReference type="PROSITE-ProRule" id="PRU10007"/>
    </source>
</evidence>
<organism evidence="5 6">
    <name type="scientific">Streptomyces aureus</name>
    <dbReference type="NCBI Taxonomy" id="193461"/>
    <lineage>
        <taxon>Bacteria</taxon>
        <taxon>Bacillati</taxon>
        <taxon>Actinomycetota</taxon>
        <taxon>Actinomycetes</taxon>
        <taxon>Kitasatosporales</taxon>
        <taxon>Streptomycetaceae</taxon>
        <taxon>Streptomyces</taxon>
    </lineage>
</organism>
<dbReference type="InterPro" id="IPR016161">
    <property type="entry name" value="Ald_DH/histidinol_DH"/>
</dbReference>
<evidence type="ECO:0000259" key="4">
    <source>
        <dbReference type="Pfam" id="PF00171"/>
    </source>
</evidence>
<dbReference type="InterPro" id="IPR016163">
    <property type="entry name" value="Ald_DH_C"/>
</dbReference>
<evidence type="ECO:0000256" key="1">
    <source>
        <dbReference type="ARBA" id="ARBA00023002"/>
    </source>
</evidence>
<dbReference type="PANTHER" id="PTHR11699">
    <property type="entry name" value="ALDEHYDE DEHYDROGENASE-RELATED"/>
    <property type="match status" value="1"/>
</dbReference>
<gene>
    <name evidence="5" type="ORF">ACEG43_38645</name>
</gene>
<evidence type="ECO:0000313" key="5">
    <source>
        <dbReference type="EMBL" id="MFA3842048.1"/>
    </source>
</evidence>
<dbReference type="InterPro" id="IPR016160">
    <property type="entry name" value="Ald_DH_CS_CYS"/>
</dbReference>
<feature type="domain" description="Aldehyde dehydrogenase" evidence="4">
    <location>
        <begin position="28"/>
        <end position="488"/>
    </location>
</feature>
<dbReference type="RefSeq" id="WP_372566144.1">
    <property type="nucleotide sequence ID" value="NZ_JBGOSP010000032.1"/>
</dbReference>
<keyword evidence="6" id="KW-1185">Reference proteome</keyword>
<proteinExistence type="inferred from homology"/>
<dbReference type="Gene3D" id="3.40.309.10">
    <property type="entry name" value="Aldehyde Dehydrogenase, Chain A, domain 2"/>
    <property type="match status" value="1"/>
</dbReference>